<comment type="caution">
    <text evidence="1">The sequence shown here is derived from an EMBL/GenBank/DDBJ whole genome shotgun (WGS) entry which is preliminary data.</text>
</comment>
<dbReference type="Proteomes" id="UP000230233">
    <property type="component" value="Chromosome I"/>
</dbReference>
<gene>
    <name evidence="1" type="primary">Cnig_chr_I.g3432</name>
    <name evidence="1" type="ORF">B9Z55_003432</name>
</gene>
<dbReference type="EMBL" id="PDUG01000001">
    <property type="protein sequence ID" value="PIC53977.1"/>
    <property type="molecule type" value="Genomic_DNA"/>
</dbReference>
<organism evidence="1 2">
    <name type="scientific">Caenorhabditis nigoni</name>
    <dbReference type="NCBI Taxonomy" id="1611254"/>
    <lineage>
        <taxon>Eukaryota</taxon>
        <taxon>Metazoa</taxon>
        <taxon>Ecdysozoa</taxon>
        <taxon>Nematoda</taxon>
        <taxon>Chromadorea</taxon>
        <taxon>Rhabditida</taxon>
        <taxon>Rhabditina</taxon>
        <taxon>Rhabditomorpha</taxon>
        <taxon>Rhabditoidea</taxon>
        <taxon>Rhabditidae</taxon>
        <taxon>Peloderinae</taxon>
        <taxon>Caenorhabditis</taxon>
    </lineage>
</organism>
<name>A0A2G5VQR5_9PELO</name>
<proteinExistence type="predicted"/>
<protein>
    <submittedName>
        <fullName evidence="1">Uncharacterized protein</fullName>
    </submittedName>
</protein>
<reference evidence="2" key="1">
    <citation type="submission" date="2017-10" db="EMBL/GenBank/DDBJ databases">
        <title>Rapid genome shrinkage in a self-fertile nematode reveals novel sperm competition proteins.</title>
        <authorList>
            <person name="Yin D."/>
            <person name="Schwarz E.M."/>
            <person name="Thomas C.G."/>
            <person name="Felde R.L."/>
            <person name="Korf I.F."/>
            <person name="Cutter A.D."/>
            <person name="Schartner C.M."/>
            <person name="Ralston E.J."/>
            <person name="Meyer B.J."/>
            <person name="Haag E.S."/>
        </authorList>
    </citation>
    <scope>NUCLEOTIDE SEQUENCE [LARGE SCALE GENOMIC DNA]</scope>
    <source>
        <strain evidence="2">JU1422</strain>
    </source>
</reference>
<keyword evidence="2" id="KW-1185">Reference proteome</keyword>
<evidence type="ECO:0000313" key="1">
    <source>
        <dbReference type="EMBL" id="PIC53977.1"/>
    </source>
</evidence>
<sequence length="67" mass="7964">MTTKSSGNNRRKRKIKGNALEEIKTGRRWRSDNDMRRYLQDNDRRIPVCAMMITERTSGFSNSERSR</sequence>
<accession>A0A2G5VQR5</accession>
<dbReference type="AlphaFoldDB" id="A0A2G5VQR5"/>
<evidence type="ECO:0000313" key="2">
    <source>
        <dbReference type="Proteomes" id="UP000230233"/>
    </source>
</evidence>